<feature type="compositionally biased region" description="Basic residues" evidence="2">
    <location>
        <begin position="51"/>
        <end position="64"/>
    </location>
</feature>
<feature type="region of interest" description="Disordered" evidence="2">
    <location>
        <begin position="287"/>
        <end position="383"/>
    </location>
</feature>
<dbReference type="PANTHER" id="PTHR16035">
    <property type="entry name" value="PROTEIN FAM90A1"/>
    <property type="match status" value="1"/>
</dbReference>
<dbReference type="PANTHER" id="PTHR16035:SF14">
    <property type="entry name" value="FAMILY WITH SEQUENCE SIMILARITY 90 MEMBER A11, PSEUDOGENE-RELATED"/>
    <property type="match status" value="1"/>
</dbReference>
<keyword evidence="4" id="KW-1185">Reference proteome</keyword>
<feature type="region of interest" description="Disordered" evidence="2">
    <location>
        <begin position="1"/>
        <end position="137"/>
    </location>
</feature>
<proteinExistence type="inferred from homology"/>
<dbReference type="InterPro" id="IPR039213">
    <property type="entry name" value="FAM90"/>
</dbReference>
<evidence type="ECO:0000259" key="3">
    <source>
        <dbReference type="Pfam" id="PF15288"/>
    </source>
</evidence>
<comment type="similarity">
    <text evidence="1">Belongs to the FAM90 family.</text>
</comment>
<name>A0ABM2EH94_EQUPR</name>
<feature type="compositionally biased region" description="Polar residues" evidence="2">
    <location>
        <begin position="253"/>
        <end position="266"/>
    </location>
</feature>
<feature type="domain" description="Zinc knuckle" evidence="3">
    <location>
        <begin position="40"/>
        <end position="81"/>
    </location>
</feature>
<sequence>MADPSTRHWPSSLPKAQKRKKQPKGAAGPRVPPAEEEDPRVKCKDCGAFGHHARSLRCPMKRWHGALAPQPLGSRKLKENLEPWPQQVPPIPRPSSQAEREREQRQRQDEQRRKALVQRFPRRPQGRQQPSWKEGTESCDYMRHANRPLPVHTTKRETEPGLELPWRLPVRTPYRTSTGCAGSAIQSPGVSLFSPGGLERGREVSVPPSPPRVSPHWAQDPTVMVQLRDETPSWLCPEEPQAACKTQGLGHTPDTQAQARSLDVQSHPCQQPAAHLWDRHCKISIQAAGKRGPRLPVHTGQNLPKKPRLSRCQSPQRSPQRPHQGLVQTLQPPPCSADEAPQVATKAPPDLQGSGLQSAHNMPPLSAVQPCTVPHRPPLHHVPGQPLRMLFTRSDKGWWSSRFLTAPSFHPAEKTSRPVESPPILQKSEGQCSRVPLSVLYEDLQVSSSSEESLWEGDTSRP</sequence>
<feature type="compositionally biased region" description="Basic and acidic residues" evidence="2">
    <location>
        <begin position="98"/>
        <end position="113"/>
    </location>
</feature>
<dbReference type="RefSeq" id="XP_008508049.2">
    <property type="nucleotide sequence ID" value="XM_008509827.2"/>
</dbReference>
<feature type="compositionally biased region" description="Low complexity" evidence="2">
    <location>
        <begin position="310"/>
        <end position="324"/>
    </location>
</feature>
<dbReference type="Proteomes" id="UP001652662">
    <property type="component" value="Chromosome 28"/>
</dbReference>
<evidence type="ECO:0000313" key="5">
    <source>
        <dbReference type="RefSeq" id="XP_008508049.2"/>
    </source>
</evidence>
<dbReference type="GeneID" id="103542904"/>
<dbReference type="InterPro" id="IPR041670">
    <property type="entry name" value="Znf-CCHC_6"/>
</dbReference>
<reference evidence="5" key="1">
    <citation type="submission" date="2025-08" db="UniProtKB">
        <authorList>
            <consortium name="RefSeq"/>
        </authorList>
    </citation>
    <scope>IDENTIFICATION</scope>
    <source>
        <tissue evidence="5">Blood</tissue>
    </source>
</reference>
<dbReference type="Pfam" id="PF15288">
    <property type="entry name" value="zf-CCHC_6"/>
    <property type="match status" value="1"/>
</dbReference>
<feature type="region of interest" description="Disordered" evidence="2">
    <location>
        <begin position="245"/>
        <end position="266"/>
    </location>
</feature>
<gene>
    <name evidence="5" type="primary">LOC103542904</name>
</gene>
<feature type="region of interest" description="Disordered" evidence="2">
    <location>
        <begin position="411"/>
        <end position="430"/>
    </location>
</feature>
<protein>
    <submittedName>
        <fullName evidence="5">Protein FAM90A20</fullName>
    </submittedName>
</protein>
<evidence type="ECO:0000313" key="4">
    <source>
        <dbReference type="Proteomes" id="UP001652662"/>
    </source>
</evidence>
<accession>A0ABM2EH94</accession>
<evidence type="ECO:0000256" key="2">
    <source>
        <dbReference type="SAM" id="MobiDB-lite"/>
    </source>
</evidence>
<feature type="compositionally biased region" description="Basic residues" evidence="2">
    <location>
        <begin position="114"/>
        <end position="125"/>
    </location>
</feature>
<organism evidence="4 5">
    <name type="scientific">Equus przewalskii</name>
    <name type="common">Przewalski's horse</name>
    <name type="synonym">Equus caballus przewalskii</name>
    <dbReference type="NCBI Taxonomy" id="9798"/>
    <lineage>
        <taxon>Eukaryota</taxon>
        <taxon>Metazoa</taxon>
        <taxon>Chordata</taxon>
        <taxon>Craniata</taxon>
        <taxon>Vertebrata</taxon>
        <taxon>Euteleostomi</taxon>
        <taxon>Mammalia</taxon>
        <taxon>Eutheria</taxon>
        <taxon>Laurasiatheria</taxon>
        <taxon>Perissodactyla</taxon>
        <taxon>Equidae</taxon>
        <taxon>Equus</taxon>
    </lineage>
</organism>
<evidence type="ECO:0000256" key="1">
    <source>
        <dbReference type="ARBA" id="ARBA00007943"/>
    </source>
</evidence>